<sequence>MSGIDTVEPNVPIGLGDLPEFCEKLKVMLANSVHIQTHDVESLDEAARIARESESDTITRHVIYATIDHPIHSVRIRRPKDWESYTDR</sequence>
<proteinExistence type="predicted"/>
<keyword evidence="2" id="KW-1185">Reference proteome</keyword>
<evidence type="ECO:0000313" key="1">
    <source>
        <dbReference type="EMBL" id="KZS87701.1"/>
    </source>
</evidence>
<organism evidence="1 2">
    <name type="scientific">Sistotremastrum niveocremeum HHB9708</name>
    <dbReference type="NCBI Taxonomy" id="1314777"/>
    <lineage>
        <taxon>Eukaryota</taxon>
        <taxon>Fungi</taxon>
        <taxon>Dikarya</taxon>
        <taxon>Basidiomycota</taxon>
        <taxon>Agaricomycotina</taxon>
        <taxon>Agaricomycetes</taxon>
        <taxon>Sistotremastrales</taxon>
        <taxon>Sistotremastraceae</taxon>
        <taxon>Sertulicium</taxon>
        <taxon>Sertulicium niveocremeum</taxon>
    </lineage>
</organism>
<dbReference type="AlphaFoldDB" id="A0A164NH78"/>
<protein>
    <submittedName>
        <fullName evidence="1">Uncharacterized protein</fullName>
    </submittedName>
</protein>
<dbReference type="EMBL" id="KV419445">
    <property type="protein sequence ID" value="KZS87701.1"/>
    <property type="molecule type" value="Genomic_DNA"/>
</dbReference>
<reference evidence="1 2" key="1">
    <citation type="journal article" date="2016" name="Mol. Biol. Evol.">
        <title>Comparative Genomics of Early-Diverging Mushroom-Forming Fungi Provides Insights into the Origins of Lignocellulose Decay Capabilities.</title>
        <authorList>
            <person name="Nagy L.G."/>
            <person name="Riley R."/>
            <person name="Tritt A."/>
            <person name="Adam C."/>
            <person name="Daum C."/>
            <person name="Floudas D."/>
            <person name="Sun H."/>
            <person name="Yadav J.S."/>
            <person name="Pangilinan J."/>
            <person name="Larsson K.H."/>
            <person name="Matsuura K."/>
            <person name="Barry K."/>
            <person name="Labutti K."/>
            <person name="Kuo R."/>
            <person name="Ohm R.A."/>
            <person name="Bhattacharya S.S."/>
            <person name="Shirouzu T."/>
            <person name="Yoshinaga Y."/>
            <person name="Martin F.M."/>
            <person name="Grigoriev I.V."/>
            <person name="Hibbett D.S."/>
        </authorList>
    </citation>
    <scope>NUCLEOTIDE SEQUENCE [LARGE SCALE GENOMIC DNA]</scope>
    <source>
        <strain evidence="1 2">HHB9708</strain>
    </source>
</reference>
<gene>
    <name evidence="1" type="ORF">SISNIDRAFT_460628</name>
</gene>
<accession>A0A164NH78</accession>
<name>A0A164NH78_9AGAM</name>
<dbReference type="Proteomes" id="UP000076722">
    <property type="component" value="Unassembled WGS sequence"/>
</dbReference>
<evidence type="ECO:0000313" key="2">
    <source>
        <dbReference type="Proteomes" id="UP000076722"/>
    </source>
</evidence>